<evidence type="ECO:0000313" key="15">
    <source>
        <dbReference type="EMBL" id="RLM91694.1"/>
    </source>
</evidence>
<dbReference type="PANTHER" id="PTHR30612">
    <property type="entry name" value="SECA INNER MEMBRANE COMPONENT OF SEC PROTEIN SECRETION SYSTEM"/>
    <property type="match status" value="1"/>
</dbReference>
<dbReference type="PANTHER" id="PTHR30612:SF0">
    <property type="entry name" value="CHLOROPLAST PROTEIN-TRANSPORTING ATPASE"/>
    <property type="match status" value="1"/>
</dbReference>
<comment type="caution">
    <text evidence="15">The sequence shown here is derived from an EMBL/GenBank/DDBJ whole genome shotgun (WGS) entry which is preliminary data.</text>
</comment>
<keyword evidence="3 11" id="KW-0813">Transport</keyword>
<accession>A0A3L6QX87</accession>
<sequence>MAMAPNASAAATPSLRFPHPSSATGLASPLAGGSGGFRVQFHPSQRGRGVQGRRDGGSHVARVGGLLGGVFGGGGRDDGEATRKKYADTVARINAMEPEVSALSDADLRARTAALQERARAGESLDSLLPEAFAVVREASKRVLGLRPFDVQLIGGMVLHKGEIAEMKTGEGKTLVAILPAYLNSLSGKGVHVVTVNDYLARRDCEWVGQVPRFLGLQASYIGSVSLFASDALLNSVSLFTLTENMTPEQRRENYSCDITYVTNSELGFDYLRDNLAMTVDELVLRNFNYCVIDEVDSILIDEARTPLIISGLAEKPSDRYYKAAKIAEAFERDIHYTVDEKQRNVLLTEQGYADAEEILDINDLYDPREQWASYVLNAIKAKELFLKDVNYIVRSKEVLIVDEFTGRVMAGRRWSDGLHQAIEAKEGFPKLCGMTGTAATESQEFESIYKLKVTVVPTNKPMIRKDDSDVVFRATNGKWRAVLVEISRMNKVGRPVLVGTTSVEQSESLSEQLREAGIPHEVLNAKPENVEREAEIVAQSGRLGAVTIATNMAGRGTDIILGGNAEFMARLKLREILMPRVVNPIDGVIVSKKQMPPRKTWKTNESLFPCELSKETLSSVKDAVEVAVKEWGEKSLTELEAEERLSYSCEKGPTRDDVIANLRNAFMKIADEYKVYTEEEKKKVITAGGLHVVGTERHESRRIDNQLRGRSGRQGDPGSSRFFLSLEDNIFRIFGGDRIQGLMQAFRVEDLPIESKMLTRALDEAQRKVENYFFDIRKQLFEYDEVLNSQRDRVYAERRRALASNSLESLIVEYAELTMDDILEANIGPDTPKENWDLSKLIAKLQQYCYLLDDLTPELLESKSSRYEDLQEYLRKRGREAYFQKAEIVEKQAPGLMKEAERFLILSNIDRLWKEHLQALKFVQQAVGLRGYAQRDPLIEYKLEGYNLFLDMMAQIRRNVIYSVYQFKPVVKNQEEEKPQNKGSKKKVDKGANKLGAAQAAS</sequence>
<dbReference type="InterPro" id="IPR020937">
    <property type="entry name" value="SecA_CS"/>
</dbReference>
<evidence type="ECO:0000256" key="10">
    <source>
        <dbReference type="ARBA" id="ARBA00034043"/>
    </source>
</evidence>
<dbReference type="InterPro" id="IPR036670">
    <property type="entry name" value="SecA_X-link_sf"/>
</dbReference>
<dbReference type="GO" id="GO:0006886">
    <property type="term" value="P:intracellular protein transport"/>
    <property type="evidence" value="ECO:0007669"/>
    <property type="project" value="InterPro"/>
</dbReference>
<evidence type="ECO:0000259" key="14">
    <source>
        <dbReference type="PROSITE" id="PS51196"/>
    </source>
</evidence>
<comment type="similarity">
    <text evidence="2 11">Belongs to the SecA family.</text>
</comment>
<dbReference type="SUPFAM" id="SSF81767">
    <property type="entry name" value="Pre-protein crosslinking domain of SecA"/>
    <property type="match status" value="1"/>
</dbReference>
<dbReference type="HAMAP" id="MF_01382">
    <property type="entry name" value="SecA"/>
    <property type="match status" value="1"/>
</dbReference>
<dbReference type="Pfam" id="PF21090">
    <property type="entry name" value="P-loop_SecA"/>
    <property type="match status" value="1"/>
</dbReference>
<feature type="region of interest" description="Disordered" evidence="12">
    <location>
        <begin position="974"/>
        <end position="1003"/>
    </location>
</feature>
<protein>
    <recommendedName>
        <fullName evidence="11">Protein translocase subunit SecA</fullName>
    </recommendedName>
</protein>
<dbReference type="InterPro" id="IPR014018">
    <property type="entry name" value="SecA_motor_DEAD"/>
</dbReference>
<dbReference type="PRINTS" id="PR00906">
    <property type="entry name" value="SECA"/>
</dbReference>
<dbReference type="EMBL" id="PQIB02000010">
    <property type="protein sequence ID" value="RLM91694.1"/>
    <property type="molecule type" value="Genomic_DNA"/>
</dbReference>
<evidence type="ECO:0000259" key="13">
    <source>
        <dbReference type="PROSITE" id="PS51192"/>
    </source>
</evidence>
<dbReference type="SUPFAM" id="SSF52540">
    <property type="entry name" value="P-loop containing nucleoside triphosphate hydrolases"/>
    <property type="match status" value="2"/>
</dbReference>
<comment type="subcellular location">
    <subcellularLocation>
        <location evidence="1">Membrane</location>
        <topology evidence="1">Peripheral membrane protein</topology>
    </subcellularLocation>
</comment>
<dbReference type="GO" id="GO:0005524">
    <property type="term" value="F:ATP binding"/>
    <property type="evidence" value="ECO:0007669"/>
    <property type="project" value="UniProtKB-KW"/>
</dbReference>
<dbReference type="Pfam" id="PF07517">
    <property type="entry name" value="SecA_DEAD"/>
    <property type="match status" value="1"/>
</dbReference>
<dbReference type="Gene3D" id="1.10.3060.10">
    <property type="entry name" value="Helical scaffold and wing domains of SecA"/>
    <property type="match status" value="1"/>
</dbReference>
<dbReference type="SMART" id="SM00957">
    <property type="entry name" value="SecA_DEAD"/>
    <property type="match status" value="1"/>
</dbReference>
<dbReference type="InterPro" id="IPR027417">
    <property type="entry name" value="P-loop_NTPase"/>
</dbReference>
<dbReference type="Pfam" id="PF01043">
    <property type="entry name" value="SecA_PP_bind"/>
    <property type="match status" value="1"/>
</dbReference>
<dbReference type="SMART" id="SM00958">
    <property type="entry name" value="SecA_PP_bind"/>
    <property type="match status" value="1"/>
</dbReference>
<evidence type="ECO:0000256" key="9">
    <source>
        <dbReference type="ARBA" id="ARBA00023136"/>
    </source>
</evidence>
<dbReference type="FunFam" id="3.40.50.300:FF:000113">
    <property type="entry name" value="Preprotein translocase subunit SecA"/>
    <property type="match status" value="1"/>
</dbReference>
<dbReference type="Gene3D" id="3.40.50.300">
    <property type="entry name" value="P-loop containing nucleotide triphosphate hydrolases"/>
    <property type="match status" value="3"/>
</dbReference>
<dbReference type="GO" id="GO:0006605">
    <property type="term" value="P:protein targeting"/>
    <property type="evidence" value="ECO:0007669"/>
    <property type="project" value="InterPro"/>
</dbReference>
<keyword evidence="6 11" id="KW-0653">Protein transport</keyword>
<dbReference type="InterPro" id="IPR044722">
    <property type="entry name" value="SecA_SF2_C"/>
</dbReference>
<dbReference type="InterPro" id="IPR036266">
    <property type="entry name" value="SecA_Wing/Scaffold_sf"/>
</dbReference>
<keyword evidence="4 11" id="KW-0547">Nucleotide-binding</keyword>
<evidence type="ECO:0000256" key="8">
    <source>
        <dbReference type="ARBA" id="ARBA00023010"/>
    </source>
</evidence>
<dbReference type="InterPro" id="IPR011130">
    <property type="entry name" value="SecA_preprotein_X-link_dom"/>
</dbReference>
<evidence type="ECO:0000256" key="4">
    <source>
        <dbReference type="ARBA" id="ARBA00022741"/>
    </source>
</evidence>
<dbReference type="CDD" id="cd17928">
    <property type="entry name" value="DEXDc_SecA"/>
    <property type="match status" value="1"/>
</dbReference>
<dbReference type="InterPro" id="IPR011116">
    <property type="entry name" value="SecA_Wing/Scaffold"/>
</dbReference>
<keyword evidence="8 11" id="KW-0811">Translocation</keyword>
<evidence type="ECO:0000256" key="1">
    <source>
        <dbReference type="ARBA" id="ARBA00004170"/>
    </source>
</evidence>
<dbReference type="NCBIfam" id="TIGR00963">
    <property type="entry name" value="secA"/>
    <property type="match status" value="1"/>
</dbReference>
<dbReference type="Gene3D" id="3.90.1440.10">
    <property type="entry name" value="SecA, preprotein cross-linking domain"/>
    <property type="match status" value="1"/>
</dbReference>
<dbReference type="PROSITE" id="PS01312">
    <property type="entry name" value="SECA"/>
    <property type="match status" value="1"/>
</dbReference>
<dbReference type="GO" id="GO:0016020">
    <property type="term" value="C:membrane"/>
    <property type="evidence" value="ECO:0007669"/>
    <property type="project" value="UniProtKB-SubCell"/>
</dbReference>
<evidence type="ECO:0000256" key="11">
    <source>
        <dbReference type="RuleBase" id="RU003874"/>
    </source>
</evidence>
<keyword evidence="5 11" id="KW-0067">ATP-binding</keyword>
<evidence type="ECO:0000256" key="7">
    <source>
        <dbReference type="ARBA" id="ARBA00022967"/>
    </source>
</evidence>
<reference evidence="16" key="1">
    <citation type="journal article" date="2019" name="Nat. Commun.">
        <title>The genome of broomcorn millet.</title>
        <authorList>
            <person name="Zou C."/>
            <person name="Miki D."/>
            <person name="Li D."/>
            <person name="Tang Q."/>
            <person name="Xiao L."/>
            <person name="Rajput S."/>
            <person name="Deng P."/>
            <person name="Jia W."/>
            <person name="Huang R."/>
            <person name="Zhang M."/>
            <person name="Sun Y."/>
            <person name="Hu J."/>
            <person name="Fu X."/>
            <person name="Schnable P.S."/>
            <person name="Li F."/>
            <person name="Zhang H."/>
            <person name="Feng B."/>
            <person name="Zhu X."/>
            <person name="Liu R."/>
            <person name="Schnable J.C."/>
            <person name="Zhu J.-K."/>
            <person name="Zhang H."/>
        </authorList>
    </citation>
    <scope>NUCLEOTIDE SEQUENCE [LARGE SCALE GENOMIC DNA]</scope>
</reference>
<dbReference type="PROSITE" id="PS51196">
    <property type="entry name" value="SECA_MOTOR_DEAD"/>
    <property type="match status" value="1"/>
</dbReference>
<dbReference type="PROSITE" id="PS51192">
    <property type="entry name" value="HELICASE_ATP_BIND_1"/>
    <property type="match status" value="1"/>
</dbReference>
<dbReference type="Pfam" id="PF07516">
    <property type="entry name" value="SecA_SW"/>
    <property type="match status" value="1"/>
</dbReference>
<dbReference type="Proteomes" id="UP000275267">
    <property type="component" value="Unassembled WGS sequence"/>
</dbReference>
<feature type="domain" description="Helicase ATP-binding" evidence="13">
    <location>
        <begin position="154"/>
        <end position="332"/>
    </location>
</feature>
<evidence type="ECO:0000256" key="6">
    <source>
        <dbReference type="ARBA" id="ARBA00022927"/>
    </source>
</evidence>
<evidence type="ECO:0000256" key="2">
    <source>
        <dbReference type="ARBA" id="ARBA00007650"/>
    </source>
</evidence>
<feature type="compositionally biased region" description="Low complexity" evidence="12">
    <location>
        <begin position="1"/>
        <end position="31"/>
    </location>
</feature>
<keyword evidence="9" id="KW-0472">Membrane</keyword>
<dbReference type="GO" id="GO:0016464">
    <property type="term" value="F:chloroplast protein-transporting ATPase activity"/>
    <property type="evidence" value="ECO:0007669"/>
    <property type="project" value="UniProtKB-EC"/>
</dbReference>
<comment type="catalytic activity">
    <reaction evidence="10">
        <text>ATP + H2O + chloroplast-proteinSide 1 = ADP + phosphate + chloroplast-proteinSide 2.</text>
        <dbReference type="EC" id="7.4.2.4"/>
    </reaction>
</comment>
<dbReference type="SUPFAM" id="SSF81886">
    <property type="entry name" value="Helical scaffold and wing domains of SecA"/>
    <property type="match status" value="1"/>
</dbReference>
<dbReference type="FunFam" id="3.90.1440.10:FF:000003">
    <property type="entry name" value="Preprotein translocase SecA subunit"/>
    <property type="match status" value="1"/>
</dbReference>
<dbReference type="CDD" id="cd18803">
    <property type="entry name" value="SF2_C_secA"/>
    <property type="match status" value="1"/>
</dbReference>
<evidence type="ECO:0000256" key="3">
    <source>
        <dbReference type="ARBA" id="ARBA00022448"/>
    </source>
</evidence>
<organism evidence="15 16">
    <name type="scientific">Panicum miliaceum</name>
    <name type="common">Proso millet</name>
    <name type="synonym">Broomcorn millet</name>
    <dbReference type="NCBI Taxonomy" id="4540"/>
    <lineage>
        <taxon>Eukaryota</taxon>
        <taxon>Viridiplantae</taxon>
        <taxon>Streptophyta</taxon>
        <taxon>Embryophyta</taxon>
        <taxon>Tracheophyta</taxon>
        <taxon>Spermatophyta</taxon>
        <taxon>Magnoliopsida</taxon>
        <taxon>Liliopsida</taxon>
        <taxon>Poales</taxon>
        <taxon>Poaceae</taxon>
        <taxon>PACMAD clade</taxon>
        <taxon>Panicoideae</taxon>
        <taxon>Panicodae</taxon>
        <taxon>Paniceae</taxon>
        <taxon>Panicinae</taxon>
        <taxon>Panicum</taxon>
        <taxon>Panicum sect. Panicum</taxon>
    </lineage>
</organism>
<dbReference type="InterPro" id="IPR011115">
    <property type="entry name" value="SecA_DEAD"/>
</dbReference>
<feature type="domain" description="SecA family profile" evidence="14">
    <location>
        <begin position="68"/>
        <end position="756"/>
    </location>
</feature>
<dbReference type="FunFam" id="1.10.3060.10:FF:000003">
    <property type="entry name" value="Protein translocase subunit SecA"/>
    <property type="match status" value="1"/>
</dbReference>
<dbReference type="InterPro" id="IPR014001">
    <property type="entry name" value="Helicase_ATP-bd"/>
</dbReference>
<proteinExistence type="inferred from homology"/>
<gene>
    <name evidence="15" type="ORF">C2845_PM08G12400</name>
</gene>
<evidence type="ECO:0000256" key="12">
    <source>
        <dbReference type="SAM" id="MobiDB-lite"/>
    </source>
</evidence>
<evidence type="ECO:0000313" key="16">
    <source>
        <dbReference type="Proteomes" id="UP000275267"/>
    </source>
</evidence>
<evidence type="ECO:0000256" key="5">
    <source>
        <dbReference type="ARBA" id="ARBA00022840"/>
    </source>
</evidence>
<keyword evidence="7" id="KW-1278">Translocase</keyword>
<dbReference type="GO" id="GO:0017038">
    <property type="term" value="P:protein import"/>
    <property type="evidence" value="ECO:0007669"/>
    <property type="project" value="InterPro"/>
</dbReference>
<feature type="region of interest" description="Disordered" evidence="12">
    <location>
        <begin position="1"/>
        <end position="37"/>
    </location>
</feature>
<dbReference type="InterPro" id="IPR000185">
    <property type="entry name" value="SecA"/>
</dbReference>
<dbReference type="STRING" id="4540.A0A3L6QX87"/>
<dbReference type="OrthoDB" id="27934at2759"/>
<keyword evidence="16" id="KW-1185">Reference proteome</keyword>
<dbReference type="AlphaFoldDB" id="A0A3L6QX87"/>
<name>A0A3L6QX87_PANMI</name>